<organism evidence="3 4">
    <name type="scientific">Pseudomaricurvus hydrocarbonicus</name>
    <dbReference type="NCBI Taxonomy" id="1470433"/>
    <lineage>
        <taxon>Bacteria</taxon>
        <taxon>Pseudomonadati</taxon>
        <taxon>Pseudomonadota</taxon>
        <taxon>Gammaproteobacteria</taxon>
        <taxon>Cellvibrionales</taxon>
        <taxon>Cellvibrionaceae</taxon>
        <taxon>Pseudomaricurvus</taxon>
    </lineage>
</organism>
<evidence type="ECO:0008006" key="5">
    <source>
        <dbReference type="Google" id="ProtNLM"/>
    </source>
</evidence>
<dbReference type="InterPro" id="IPR045748">
    <property type="entry name" value="DcaP"/>
</dbReference>
<dbReference type="SUPFAM" id="SSF56935">
    <property type="entry name" value="Porins"/>
    <property type="match status" value="1"/>
</dbReference>
<accession>A0A9E5MMA5</accession>
<feature type="region of interest" description="Disordered" evidence="1">
    <location>
        <begin position="61"/>
        <end position="97"/>
    </location>
</feature>
<comment type="caution">
    <text evidence="3">The sequence shown here is derived from an EMBL/GenBank/DDBJ whole genome shotgun (WGS) entry which is preliminary data.</text>
</comment>
<evidence type="ECO:0000313" key="3">
    <source>
        <dbReference type="EMBL" id="NHO66743.1"/>
    </source>
</evidence>
<dbReference type="RefSeq" id="WP_167188097.1">
    <property type="nucleotide sequence ID" value="NZ_JAAONZ010000011.1"/>
</dbReference>
<feature type="signal peptide" evidence="2">
    <location>
        <begin position="1"/>
        <end position="24"/>
    </location>
</feature>
<protein>
    <recommendedName>
        <fullName evidence="5">Porin</fullName>
    </recommendedName>
</protein>
<proteinExistence type="predicted"/>
<reference evidence="3" key="1">
    <citation type="submission" date="2020-03" db="EMBL/GenBank/DDBJ databases">
        <authorList>
            <person name="Guo F."/>
        </authorList>
    </citation>
    <scope>NUCLEOTIDE SEQUENCE</scope>
    <source>
        <strain evidence="3">JCM 30134</strain>
    </source>
</reference>
<sequence length="489" mass="53668">MPALSKLLSCAILIGLSVSLPALADDSERIQQLEQRLEEQRAIMERQQQMLETLRTEVERLKGEPLTISTPPSSDPSAGPKPATIASPPDQTAANQTSQDTIIYASEKKGALQLYGHLQLDVIHDFNRVDPDYAATLRPSAIPTVDGSFGQDGETRLSVKQTQLGLKGSLFTPVGEVNSWFEFDMFGTGSDTGQTTFNLRHAWVEIGRLGFGQTSSTFMDISIFPNTIDWWGPAGMVFNRNPQVRYTWTGKSSGSGTLNGGGNELAIALEQPNASFNTGIFGELSPVIDERASTRTEYPDLTAHWRSVHDWGHLQLAGVLRKLEFETICPGDPASCLSNNRPKDDETGWGVNFTGVLNTFGHDQLKFGVVYGEGIASFMNDGGVNLAPEDNAIEAVPILGTTLYYDRYWSPRWSSSLGVSVNDADVRNQQADSEFDRGSYASVNLLYTPYPDFIIGLEALYGEHKDVGGRTGEDFRTQLTFKHKFSTGF</sequence>
<dbReference type="AlphaFoldDB" id="A0A9E5MMA5"/>
<name>A0A9E5MMA5_9GAMM</name>
<dbReference type="EMBL" id="JAAONZ010000011">
    <property type="protein sequence ID" value="NHO66743.1"/>
    <property type="molecule type" value="Genomic_DNA"/>
</dbReference>
<evidence type="ECO:0000313" key="4">
    <source>
        <dbReference type="Proteomes" id="UP000787472"/>
    </source>
</evidence>
<keyword evidence="4" id="KW-1185">Reference proteome</keyword>
<dbReference type="Pfam" id="PF19577">
    <property type="entry name" value="DcaP"/>
    <property type="match status" value="1"/>
</dbReference>
<feature type="chain" id="PRO_5039163137" description="Porin" evidence="2">
    <location>
        <begin position="25"/>
        <end position="489"/>
    </location>
</feature>
<feature type="compositionally biased region" description="Polar residues" evidence="1">
    <location>
        <begin position="67"/>
        <end position="76"/>
    </location>
</feature>
<evidence type="ECO:0000256" key="1">
    <source>
        <dbReference type="SAM" id="MobiDB-lite"/>
    </source>
</evidence>
<evidence type="ECO:0000256" key="2">
    <source>
        <dbReference type="SAM" id="SignalP"/>
    </source>
</evidence>
<gene>
    <name evidence="3" type="ORF">G8770_14430</name>
</gene>
<keyword evidence="2" id="KW-0732">Signal</keyword>
<dbReference type="Proteomes" id="UP000787472">
    <property type="component" value="Unassembled WGS sequence"/>
</dbReference>